<evidence type="ECO:0008006" key="4">
    <source>
        <dbReference type="Google" id="ProtNLM"/>
    </source>
</evidence>
<comment type="caution">
    <text evidence="2">The sequence shown here is derived from an EMBL/GenBank/DDBJ whole genome shotgun (WGS) entry which is preliminary data.</text>
</comment>
<evidence type="ECO:0000313" key="3">
    <source>
        <dbReference type="Proteomes" id="UP000605568"/>
    </source>
</evidence>
<feature type="region of interest" description="Disordered" evidence="1">
    <location>
        <begin position="136"/>
        <end position="160"/>
    </location>
</feature>
<reference evidence="3" key="1">
    <citation type="journal article" date="2019" name="Int. J. Syst. Evol. Microbiol.">
        <title>The Global Catalogue of Microorganisms (GCM) 10K type strain sequencing project: providing services to taxonomists for standard genome sequencing and annotation.</title>
        <authorList>
            <consortium name="The Broad Institute Genomics Platform"/>
            <consortium name="The Broad Institute Genome Sequencing Center for Infectious Disease"/>
            <person name="Wu L."/>
            <person name="Ma J."/>
        </authorList>
    </citation>
    <scope>NUCLEOTIDE SEQUENCE [LARGE SCALE GENOMIC DNA]</scope>
    <source>
        <strain evidence="3">CGMCC 4.7367</strain>
    </source>
</reference>
<protein>
    <recommendedName>
        <fullName evidence="4">Excreted virulence factor EspC, type VII ESX diderm</fullName>
    </recommendedName>
</protein>
<organism evidence="2 3">
    <name type="scientific">Lentzea cavernae</name>
    <dbReference type="NCBI Taxonomy" id="2020703"/>
    <lineage>
        <taxon>Bacteria</taxon>
        <taxon>Bacillati</taxon>
        <taxon>Actinomycetota</taxon>
        <taxon>Actinomycetes</taxon>
        <taxon>Pseudonocardiales</taxon>
        <taxon>Pseudonocardiaceae</taxon>
        <taxon>Lentzea</taxon>
    </lineage>
</organism>
<keyword evidence="3" id="KW-1185">Reference proteome</keyword>
<dbReference type="RefSeq" id="WP_191299146.1">
    <property type="nucleotide sequence ID" value="NZ_BNAR01000005.1"/>
</dbReference>
<sequence length="374" mass="40392">MIATPRVRWSTGEVDAFYLESPASLGKLSDQLQRAGDDGAAGKRHVEKYADLTLPEEGVLLDTMASHEHAYDVVRGAMEAIAVRGRGVAKAVTQTADAYAREDAAGREAMDRVFRGLDPSSPRPDFSRYDAARRGPAFSDTAEPSDHFKQPERPSDDGPLFQYDPSSDVFSPAAGLRGVCIQVTGADPFEAMVRWLSGDWVAYHRCVTVWRQVGAACEQIGANIGRAGADTESVWRGNASDEARQYLAELARSVSDFAPICAKLAEHYEAGVQAAQKFNEALAAIAASLAEAASAWLIATMGLRITSRYQRAALIAIITYYTSQILQLVSEAMALWGKAKDRAAGVVGLVKGVEFGRLRDVRPPRMLLSPGSPL</sequence>
<dbReference type="EMBL" id="BNAR01000005">
    <property type="protein sequence ID" value="GHH41601.1"/>
    <property type="molecule type" value="Genomic_DNA"/>
</dbReference>
<accession>A0ABQ3MGP8</accession>
<evidence type="ECO:0000313" key="2">
    <source>
        <dbReference type="EMBL" id="GHH41601.1"/>
    </source>
</evidence>
<proteinExistence type="predicted"/>
<feature type="compositionally biased region" description="Basic and acidic residues" evidence="1">
    <location>
        <begin position="144"/>
        <end position="156"/>
    </location>
</feature>
<name>A0ABQ3MGP8_9PSEU</name>
<gene>
    <name evidence="2" type="ORF">GCM10017774_36480</name>
</gene>
<evidence type="ECO:0000256" key="1">
    <source>
        <dbReference type="SAM" id="MobiDB-lite"/>
    </source>
</evidence>
<dbReference type="Proteomes" id="UP000605568">
    <property type="component" value="Unassembled WGS sequence"/>
</dbReference>